<dbReference type="InterPro" id="IPR050376">
    <property type="entry name" value="Pterin-4-alpha-carb_dehyd"/>
</dbReference>
<evidence type="ECO:0000256" key="2">
    <source>
        <dbReference type="ARBA" id="ARBA00006472"/>
    </source>
</evidence>
<evidence type="ECO:0000256" key="1">
    <source>
        <dbReference type="ARBA" id="ARBA00001554"/>
    </source>
</evidence>
<sequence length="119" mass="13188">MSETICDLTNRSCKPCEGGTPPLTRAQAGEMMQQLDDGWVLAEDASYIEREFKFKGFAKAVYTTNLACFLADQQGHHPDIRMGWGYCNVRFSTHAVNGLSENDFICAAKLDAMVKTQDG</sequence>
<dbReference type="EC" id="4.2.1.96" evidence="4"/>
<dbReference type="GO" id="GO:0008124">
    <property type="term" value="F:4-alpha-hydroxytetrahydrobiopterin dehydratase activity"/>
    <property type="evidence" value="ECO:0007669"/>
    <property type="project" value="UniProtKB-UniRule"/>
</dbReference>
<dbReference type="GO" id="GO:0006729">
    <property type="term" value="P:tetrahydrobiopterin biosynthetic process"/>
    <property type="evidence" value="ECO:0007669"/>
    <property type="project" value="InterPro"/>
</dbReference>
<dbReference type="HAMAP" id="MF_00434">
    <property type="entry name" value="Pterin_4_alpha"/>
    <property type="match status" value="1"/>
</dbReference>
<dbReference type="Proteomes" id="UP000599578">
    <property type="component" value="Unassembled WGS sequence"/>
</dbReference>
<dbReference type="Pfam" id="PF01329">
    <property type="entry name" value="Pterin_4a"/>
    <property type="match status" value="1"/>
</dbReference>
<dbReference type="InterPro" id="IPR001533">
    <property type="entry name" value="Pterin_deHydtase"/>
</dbReference>
<accession>A0A917ZPH8</accession>
<comment type="catalytic activity">
    <reaction evidence="1 4">
        <text>(4aS,6R)-4a-hydroxy-L-erythro-5,6,7,8-tetrahydrobiopterin = (6R)-L-erythro-6,7-dihydrobiopterin + H2O</text>
        <dbReference type="Rhea" id="RHEA:11920"/>
        <dbReference type="ChEBI" id="CHEBI:15377"/>
        <dbReference type="ChEBI" id="CHEBI:15642"/>
        <dbReference type="ChEBI" id="CHEBI:43120"/>
        <dbReference type="EC" id="4.2.1.96"/>
    </reaction>
</comment>
<dbReference type="EMBL" id="BMLT01000019">
    <property type="protein sequence ID" value="GGO88810.1"/>
    <property type="molecule type" value="Genomic_DNA"/>
</dbReference>
<comment type="similarity">
    <text evidence="2 4">Belongs to the pterin-4-alpha-carbinolamine dehydratase family.</text>
</comment>
<dbReference type="SUPFAM" id="SSF55248">
    <property type="entry name" value="PCD-like"/>
    <property type="match status" value="1"/>
</dbReference>
<proteinExistence type="inferred from homology"/>
<protein>
    <recommendedName>
        <fullName evidence="4">Putative pterin-4-alpha-carbinolamine dehydratase</fullName>
        <shortName evidence="4">PHS</shortName>
        <ecNumber evidence="4">4.2.1.96</ecNumber>
    </recommendedName>
    <alternativeName>
        <fullName evidence="4">4-alpha-hydroxy-tetrahydropterin dehydratase</fullName>
    </alternativeName>
    <alternativeName>
        <fullName evidence="4">Pterin carbinolamine dehydratase</fullName>
        <shortName evidence="4">PCD</shortName>
    </alternativeName>
</protein>
<evidence type="ECO:0000313" key="5">
    <source>
        <dbReference type="EMBL" id="GGO88810.1"/>
    </source>
</evidence>
<gene>
    <name evidence="5" type="ORF">GCM10011348_45130</name>
</gene>
<keyword evidence="6" id="KW-1185">Reference proteome</keyword>
<name>A0A917ZPH8_9GAMM</name>
<comment type="caution">
    <text evidence="5">The sequence shown here is derived from an EMBL/GenBank/DDBJ whole genome shotgun (WGS) entry which is preliminary data.</text>
</comment>
<evidence type="ECO:0000256" key="3">
    <source>
        <dbReference type="ARBA" id="ARBA00023239"/>
    </source>
</evidence>
<dbReference type="RefSeq" id="WP_188862905.1">
    <property type="nucleotide sequence ID" value="NZ_BMLT01000019.1"/>
</dbReference>
<dbReference type="CDD" id="cd00913">
    <property type="entry name" value="PCD_DCoH_subfamily_a"/>
    <property type="match status" value="1"/>
</dbReference>
<dbReference type="Gene3D" id="3.30.1360.20">
    <property type="entry name" value="Transcriptional coactivator/pterin dehydratase"/>
    <property type="match status" value="1"/>
</dbReference>
<dbReference type="PANTHER" id="PTHR42805:SF1">
    <property type="entry name" value="PTERIN-4-ALPHA-CARBINOLAMINE DEHYDRATASE-RELATED"/>
    <property type="match status" value="1"/>
</dbReference>
<dbReference type="PANTHER" id="PTHR42805">
    <property type="entry name" value="PTERIN-4-ALPHA-CARBINOLAMINE DEHYDRATASE-RELATED"/>
    <property type="match status" value="1"/>
</dbReference>
<dbReference type="InterPro" id="IPR036428">
    <property type="entry name" value="PCD_sf"/>
</dbReference>
<reference evidence="5 6" key="1">
    <citation type="journal article" date="2014" name="Int. J. Syst. Evol. Microbiol.">
        <title>Complete genome sequence of Corynebacterium casei LMG S-19264T (=DSM 44701T), isolated from a smear-ripened cheese.</title>
        <authorList>
            <consortium name="US DOE Joint Genome Institute (JGI-PGF)"/>
            <person name="Walter F."/>
            <person name="Albersmeier A."/>
            <person name="Kalinowski J."/>
            <person name="Ruckert C."/>
        </authorList>
    </citation>
    <scope>NUCLEOTIDE SEQUENCE [LARGE SCALE GENOMIC DNA]</scope>
    <source>
        <strain evidence="5 6">CGMCC 1.7286</strain>
    </source>
</reference>
<organism evidence="5 6">
    <name type="scientific">Marinobacterium nitratireducens</name>
    <dbReference type="NCBI Taxonomy" id="518897"/>
    <lineage>
        <taxon>Bacteria</taxon>
        <taxon>Pseudomonadati</taxon>
        <taxon>Pseudomonadota</taxon>
        <taxon>Gammaproteobacteria</taxon>
        <taxon>Oceanospirillales</taxon>
        <taxon>Oceanospirillaceae</taxon>
        <taxon>Marinobacterium</taxon>
    </lineage>
</organism>
<evidence type="ECO:0000256" key="4">
    <source>
        <dbReference type="HAMAP-Rule" id="MF_00434"/>
    </source>
</evidence>
<dbReference type="AlphaFoldDB" id="A0A917ZPH8"/>
<evidence type="ECO:0000313" key="6">
    <source>
        <dbReference type="Proteomes" id="UP000599578"/>
    </source>
</evidence>
<keyword evidence="3 4" id="KW-0456">Lyase</keyword>